<organism evidence="7">
    <name type="scientific">Lamprotornis superbus</name>
    <dbReference type="NCBI Taxonomy" id="245042"/>
    <lineage>
        <taxon>Eukaryota</taxon>
        <taxon>Metazoa</taxon>
        <taxon>Chordata</taxon>
        <taxon>Craniata</taxon>
        <taxon>Vertebrata</taxon>
        <taxon>Euteleostomi</taxon>
        <taxon>Archelosauria</taxon>
        <taxon>Archosauria</taxon>
        <taxon>Dinosauria</taxon>
        <taxon>Saurischia</taxon>
        <taxon>Theropoda</taxon>
        <taxon>Coelurosauria</taxon>
        <taxon>Aves</taxon>
        <taxon>Neognathae</taxon>
        <taxon>Neoaves</taxon>
        <taxon>Telluraves</taxon>
        <taxon>Australaves</taxon>
        <taxon>Passeriformes</taxon>
        <taxon>Sturnidae</taxon>
        <taxon>Lamprotornis</taxon>
    </lineage>
</organism>
<dbReference type="GO" id="GO:0070508">
    <property type="term" value="P:cholesterol import"/>
    <property type="evidence" value="ECO:0007669"/>
    <property type="project" value="TreeGrafter"/>
</dbReference>
<evidence type="ECO:0000256" key="4">
    <source>
        <dbReference type="ARBA" id="ARBA00024750"/>
    </source>
</evidence>
<dbReference type="GO" id="GO:0120020">
    <property type="term" value="F:cholesterol transfer activity"/>
    <property type="evidence" value="ECO:0007669"/>
    <property type="project" value="TreeGrafter"/>
</dbReference>
<keyword evidence="2" id="KW-0445">Lipid transport</keyword>
<accession>A0A835P463</accession>
<gene>
    <name evidence="8" type="ORF">IHE44_0002793</name>
    <name evidence="7" type="ORF">IHE44_005191</name>
</gene>
<evidence type="ECO:0000313" key="9">
    <source>
        <dbReference type="Proteomes" id="UP000618051"/>
    </source>
</evidence>
<dbReference type="AlphaFoldDB" id="A0A835P463"/>
<evidence type="ECO:0000256" key="5">
    <source>
        <dbReference type="SAM" id="MobiDB-lite"/>
    </source>
</evidence>
<keyword evidence="3" id="KW-0446">Lipid-binding</keyword>
<sequence length="278" mass="30496">MVVRLVPGTQGPARGVPRLPGPGSAVRFRSVPRRYKGEGILSASPQNVWECIKPVAGGLRTKWDQNVKDFEVIEAISDTVSVCRTTTPSACMRIISPREFVDVVVMKQYEDGTMLSAATNVEHPLCPPQPNFVRGFNYPCGCFCIPVPGEPDRTELLTFFQTDLGGYLPQSVVDSFFPSSISGFYSNLTKASVSWCTAAVAHEARGLQLLSLLERVMRRCALRLQHPVLLSIKVKLTGGVLHISVCGGEQYPEPGCCQRASSNGQHVPRRSFDEKETQ</sequence>
<evidence type="ECO:0000313" key="7">
    <source>
        <dbReference type="EMBL" id="KAG0135646.1"/>
    </source>
</evidence>
<protein>
    <recommendedName>
        <fullName evidence="6">START domain-containing protein</fullName>
    </recommendedName>
</protein>
<dbReference type="PROSITE" id="PS50848">
    <property type="entry name" value="START"/>
    <property type="match status" value="1"/>
</dbReference>
<feature type="region of interest" description="Disordered" evidence="5">
    <location>
        <begin position="1"/>
        <end position="21"/>
    </location>
</feature>
<keyword evidence="1" id="KW-0813">Transport</keyword>
<dbReference type="PANTHER" id="PTHR46374:SF3">
    <property type="entry name" value="STAR-RELATED LIPID TRANSFER PROTEIN 5"/>
    <property type="match status" value="1"/>
</dbReference>
<keyword evidence="9" id="KW-1185">Reference proteome</keyword>
<reference evidence="7" key="1">
    <citation type="submission" date="2020-10" db="EMBL/GenBank/DDBJ databases">
        <title>Feather gene expression reveals the developmental basis of iridescence in African starlings.</title>
        <authorList>
            <person name="Rubenstein D.R."/>
        </authorList>
    </citation>
    <scope>NUCLEOTIDE SEQUENCE</scope>
    <source>
        <strain evidence="7">SS15</strain>
        <tissue evidence="7">Liver</tissue>
    </source>
</reference>
<dbReference type="Gene3D" id="3.30.530.20">
    <property type="match status" value="1"/>
</dbReference>
<name>A0A835P463_9PASS</name>
<feature type="region of interest" description="Disordered" evidence="5">
    <location>
        <begin position="259"/>
        <end position="278"/>
    </location>
</feature>
<dbReference type="Pfam" id="PF01852">
    <property type="entry name" value="START"/>
    <property type="match status" value="1"/>
</dbReference>
<evidence type="ECO:0000256" key="1">
    <source>
        <dbReference type="ARBA" id="ARBA00022448"/>
    </source>
</evidence>
<dbReference type="PANTHER" id="PTHR46374">
    <property type="entry name" value="PROTEIN CBG07384"/>
    <property type="match status" value="1"/>
</dbReference>
<comment type="function">
    <text evidence="4">May be involved in the intracellular transport of sterols or other lipids. May bind cholesterol or other sterols.</text>
</comment>
<dbReference type="InterPro" id="IPR002913">
    <property type="entry name" value="START_lipid-bd_dom"/>
</dbReference>
<dbReference type="GO" id="GO:0015485">
    <property type="term" value="F:cholesterol binding"/>
    <property type="evidence" value="ECO:0007669"/>
    <property type="project" value="TreeGrafter"/>
</dbReference>
<feature type="domain" description="START" evidence="6">
    <location>
        <begin position="35"/>
        <end position="197"/>
    </location>
</feature>
<dbReference type="InterPro" id="IPR023393">
    <property type="entry name" value="START-like_dom_sf"/>
</dbReference>
<dbReference type="OrthoDB" id="196858at2759"/>
<evidence type="ECO:0000313" key="8">
    <source>
        <dbReference type="EMBL" id="KAI1235159.1"/>
    </source>
</evidence>
<dbReference type="EMBL" id="JADDUC020000013">
    <property type="protein sequence ID" value="KAI1235159.1"/>
    <property type="molecule type" value="Genomic_DNA"/>
</dbReference>
<evidence type="ECO:0000256" key="3">
    <source>
        <dbReference type="ARBA" id="ARBA00023121"/>
    </source>
</evidence>
<comment type="caution">
    <text evidence="7">The sequence shown here is derived from an EMBL/GenBank/DDBJ whole genome shotgun (WGS) entry which is preliminary data.</text>
</comment>
<evidence type="ECO:0000256" key="2">
    <source>
        <dbReference type="ARBA" id="ARBA00023055"/>
    </source>
</evidence>
<dbReference type="SUPFAM" id="SSF55961">
    <property type="entry name" value="Bet v1-like"/>
    <property type="match status" value="1"/>
</dbReference>
<proteinExistence type="predicted"/>
<dbReference type="InterPro" id="IPR043556">
    <property type="entry name" value="StARD5/6"/>
</dbReference>
<evidence type="ECO:0000259" key="6">
    <source>
        <dbReference type="PROSITE" id="PS50848"/>
    </source>
</evidence>
<dbReference type="Proteomes" id="UP000618051">
    <property type="component" value="Unassembled WGS sequence"/>
</dbReference>
<dbReference type="EMBL" id="JADDUC010000003">
    <property type="protein sequence ID" value="KAG0135646.1"/>
    <property type="molecule type" value="Genomic_DNA"/>
</dbReference>
<reference evidence="8" key="3">
    <citation type="submission" date="2022-01" db="EMBL/GenBank/DDBJ databases">
        <authorList>
            <person name="Rubenstein D.R."/>
        </authorList>
    </citation>
    <scope>NUCLEOTIDE SEQUENCE</scope>
    <source>
        <strain evidence="8">SS15</strain>
        <tissue evidence="8">Liver</tissue>
    </source>
</reference>
<reference evidence="8 9" key="2">
    <citation type="journal article" date="2021" name="J. Hered.">
        <title>Feather Gene Expression Elucidates the Developmental Basis of Plumage Iridescence in African Starlings.</title>
        <authorList>
            <person name="Rubenstein D.R."/>
            <person name="Corvelo A."/>
            <person name="MacManes M.D."/>
            <person name="Maia R."/>
            <person name="Narzisi G."/>
            <person name="Rousaki A."/>
            <person name="Vandenabeele P."/>
            <person name="Shawkey M.D."/>
            <person name="Solomon J."/>
        </authorList>
    </citation>
    <scope>NUCLEOTIDE SEQUENCE [LARGE SCALE GENOMIC DNA]</scope>
    <source>
        <strain evidence="8">SS15</strain>
    </source>
</reference>